<accession>A0A1X7S120</accession>
<feature type="domain" description="Wax synthase" evidence="9">
    <location>
        <begin position="350"/>
        <end position="438"/>
    </location>
</feature>
<dbReference type="InterPro" id="IPR032805">
    <property type="entry name" value="Wax_synthase_dom"/>
</dbReference>
<reference evidence="10 11" key="1">
    <citation type="submission" date="2016-06" db="EMBL/GenBank/DDBJ databases">
        <authorList>
            <person name="Kjaerup R.B."/>
            <person name="Dalgaard T.S."/>
            <person name="Juul-Madsen H.R."/>
        </authorList>
    </citation>
    <scope>NUCLEOTIDE SEQUENCE [LARGE SCALE GENOMIC DNA]</scope>
</reference>
<dbReference type="GO" id="GO:0008374">
    <property type="term" value="F:O-acyltransferase activity"/>
    <property type="evidence" value="ECO:0007669"/>
    <property type="project" value="InterPro"/>
</dbReference>
<comment type="subcellular location">
    <subcellularLocation>
        <location evidence="1">Membrane</location>
        <topology evidence="1">Multi-pass membrane protein</topology>
    </subcellularLocation>
</comment>
<evidence type="ECO:0000259" key="9">
    <source>
        <dbReference type="Pfam" id="PF13813"/>
    </source>
</evidence>
<dbReference type="Proteomes" id="UP000215127">
    <property type="component" value="Chromosome 8"/>
</dbReference>
<feature type="transmembrane region" description="Helical" evidence="8">
    <location>
        <begin position="62"/>
        <end position="80"/>
    </location>
</feature>
<evidence type="ECO:0000313" key="11">
    <source>
        <dbReference type="Proteomes" id="UP000215127"/>
    </source>
</evidence>
<organism evidence="10 11">
    <name type="scientific">Zymoseptoria tritici (strain ST99CH_3D7)</name>
    <dbReference type="NCBI Taxonomy" id="1276538"/>
    <lineage>
        <taxon>Eukaryota</taxon>
        <taxon>Fungi</taxon>
        <taxon>Dikarya</taxon>
        <taxon>Ascomycota</taxon>
        <taxon>Pezizomycotina</taxon>
        <taxon>Dothideomycetes</taxon>
        <taxon>Dothideomycetidae</taxon>
        <taxon>Mycosphaerellales</taxon>
        <taxon>Mycosphaerellaceae</taxon>
        <taxon>Zymoseptoria</taxon>
    </lineage>
</organism>
<sequence length="542" mass="61237">MLPPGLETPRQVKQYYYDLYDELIDSAQFRPFVYPWVALGAITILVYLLIDHRKSPTLQALRFPLYGFLCAFSGWCIATNRGRHPAAAYGVGLINAWGTLWCGTIMFFNDCQVDFQRIEHADNGVSDDSRTNGGIMPSRSLIKSKSEGQSTETRTEKPESTEVSAKSGPSKKRGSLYWQSYPSGPVLERLDWISDLFCSFRGVGWNIKSAGIPSIPTWVKAELDGYESKTNDRKVVDVCSAGTRRFSDRDALLRYVFIKLVIGFFALDAIKTLMHHDPYFWGYMDAPPPAFLPGMIRSSAVLVNCYRLLLSLAGIHTPLLEIFRLGPLFFCGVLGPRILGARGEAWMNPPDFFGNLSTIFNKGLAGFWGEYWHQTFRYSFEAPAKRVLEYLKVEKRSSRGRLLSILLAFSLSGCLHACGSHTQLGDTRPIAGPFRFFLLQGIGIILQTAISDRLRRAAIFEKAPKVIQQSVNFAFTVIWLYHTAPLLTDDFAKGGVWLYEPVAFSPLRLIGLGAKDDRSWDLWFDMIWWRSGKHFWDTGIAF</sequence>
<protein>
    <recommendedName>
        <fullName evidence="9">Wax synthase domain-containing protein</fullName>
    </recommendedName>
</protein>
<dbReference type="PANTHER" id="PTHR31595:SF67">
    <property type="entry name" value="WAX SYNTHASE DOMAIN-CONTAINING PROTEIN"/>
    <property type="match status" value="1"/>
</dbReference>
<feature type="compositionally biased region" description="Polar residues" evidence="7">
    <location>
        <begin position="141"/>
        <end position="152"/>
    </location>
</feature>
<name>A0A1X7S120_ZYMT9</name>
<evidence type="ECO:0000256" key="2">
    <source>
        <dbReference type="ARBA" id="ARBA00007282"/>
    </source>
</evidence>
<keyword evidence="11" id="KW-1185">Reference proteome</keyword>
<dbReference type="GO" id="GO:0006629">
    <property type="term" value="P:lipid metabolic process"/>
    <property type="evidence" value="ECO:0007669"/>
    <property type="project" value="InterPro"/>
</dbReference>
<feature type="transmembrane region" description="Helical" evidence="8">
    <location>
        <begin position="252"/>
        <end position="270"/>
    </location>
</feature>
<keyword evidence="5 8" id="KW-1133">Transmembrane helix</keyword>
<feature type="transmembrane region" description="Helical" evidence="8">
    <location>
        <begin position="32"/>
        <end position="50"/>
    </location>
</feature>
<dbReference type="AlphaFoldDB" id="A0A1X7S120"/>
<dbReference type="EMBL" id="LT853699">
    <property type="protein sequence ID" value="SMQ53368.1"/>
    <property type="molecule type" value="Genomic_DNA"/>
</dbReference>
<evidence type="ECO:0000256" key="4">
    <source>
        <dbReference type="ARBA" id="ARBA00022692"/>
    </source>
</evidence>
<dbReference type="GO" id="GO:0016020">
    <property type="term" value="C:membrane"/>
    <property type="evidence" value="ECO:0007669"/>
    <property type="project" value="UniProtKB-SubCell"/>
</dbReference>
<keyword evidence="4 8" id="KW-0812">Transmembrane</keyword>
<evidence type="ECO:0000256" key="6">
    <source>
        <dbReference type="ARBA" id="ARBA00023136"/>
    </source>
</evidence>
<evidence type="ECO:0000256" key="1">
    <source>
        <dbReference type="ARBA" id="ARBA00004141"/>
    </source>
</evidence>
<comment type="similarity">
    <text evidence="2">Belongs to the wax synthase family.</text>
</comment>
<keyword evidence="3" id="KW-0808">Transferase</keyword>
<evidence type="ECO:0000256" key="8">
    <source>
        <dbReference type="SAM" id="Phobius"/>
    </source>
</evidence>
<evidence type="ECO:0000256" key="7">
    <source>
        <dbReference type="SAM" id="MobiDB-lite"/>
    </source>
</evidence>
<dbReference type="PANTHER" id="PTHR31595">
    <property type="entry name" value="LONG-CHAIN-ALCOHOL O-FATTY-ACYLTRANSFERASE 3-RELATED"/>
    <property type="match status" value="1"/>
</dbReference>
<keyword evidence="6 8" id="KW-0472">Membrane</keyword>
<dbReference type="InterPro" id="IPR044851">
    <property type="entry name" value="Wax_synthase"/>
</dbReference>
<evidence type="ECO:0000313" key="10">
    <source>
        <dbReference type="EMBL" id="SMQ53368.1"/>
    </source>
</evidence>
<feature type="region of interest" description="Disordered" evidence="7">
    <location>
        <begin position="125"/>
        <end position="174"/>
    </location>
</feature>
<evidence type="ECO:0000256" key="3">
    <source>
        <dbReference type="ARBA" id="ARBA00022679"/>
    </source>
</evidence>
<evidence type="ECO:0000256" key="5">
    <source>
        <dbReference type="ARBA" id="ARBA00022989"/>
    </source>
</evidence>
<gene>
    <name evidence="10" type="ORF">ZT3D7_G8521</name>
</gene>
<proteinExistence type="inferred from homology"/>
<feature type="transmembrane region" description="Helical" evidence="8">
    <location>
        <begin position="86"/>
        <end position="108"/>
    </location>
</feature>
<dbReference type="Pfam" id="PF13813">
    <property type="entry name" value="MBOAT_2"/>
    <property type="match status" value="1"/>
</dbReference>